<dbReference type="PANTHER" id="PTHR37937">
    <property type="entry name" value="CONJUGATIVE TRANSFER: DNA TRANSPORT"/>
    <property type="match status" value="1"/>
</dbReference>
<keyword evidence="8" id="KW-1185">Reference proteome</keyword>
<name>A0A345ZRW6_9HYPH</name>
<dbReference type="CDD" id="cd01127">
    <property type="entry name" value="TrwB_TraG_TraD_VirD4"/>
    <property type="match status" value="1"/>
</dbReference>
<keyword evidence="3" id="KW-1003">Cell membrane</keyword>
<evidence type="ECO:0000313" key="8">
    <source>
        <dbReference type="Proteomes" id="UP000254889"/>
    </source>
</evidence>
<evidence type="ECO:0008006" key="9">
    <source>
        <dbReference type="Google" id="ProtNLM"/>
    </source>
</evidence>
<dbReference type="Gene3D" id="3.40.50.300">
    <property type="entry name" value="P-loop containing nucleotide triphosphate hydrolases"/>
    <property type="match status" value="1"/>
</dbReference>
<gene>
    <name evidence="7" type="ORF">DW352_03495</name>
</gene>
<accession>A0A345ZRW6</accession>
<dbReference type="PANTHER" id="PTHR37937:SF1">
    <property type="entry name" value="CONJUGATIVE TRANSFER: DNA TRANSPORT"/>
    <property type="match status" value="1"/>
</dbReference>
<dbReference type="RefSeq" id="WP_115688577.1">
    <property type="nucleotide sequence ID" value="NZ_CP031417.1"/>
</dbReference>
<evidence type="ECO:0000256" key="2">
    <source>
        <dbReference type="ARBA" id="ARBA00008806"/>
    </source>
</evidence>
<evidence type="ECO:0000256" key="3">
    <source>
        <dbReference type="ARBA" id="ARBA00022475"/>
    </source>
</evidence>
<dbReference type="EMBL" id="CP031417">
    <property type="protein sequence ID" value="AXK79663.1"/>
    <property type="molecule type" value="Genomic_DNA"/>
</dbReference>
<keyword evidence="5" id="KW-1133">Transmembrane helix</keyword>
<dbReference type="SUPFAM" id="SSF52540">
    <property type="entry name" value="P-loop containing nucleoside triphosphate hydrolases"/>
    <property type="match status" value="1"/>
</dbReference>
<dbReference type="InterPro" id="IPR051539">
    <property type="entry name" value="T4SS-coupling_protein"/>
</dbReference>
<evidence type="ECO:0000256" key="1">
    <source>
        <dbReference type="ARBA" id="ARBA00004651"/>
    </source>
</evidence>
<evidence type="ECO:0000256" key="4">
    <source>
        <dbReference type="ARBA" id="ARBA00022692"/>
    </source>
</evidence>
<keyword evidence="4" id="KW-0812">Transmembrane</keyword>
<evidence type="ECO:0000256" key="6">
    <source>
        <dbReference type="ARBA" id="ARBA00023136"/>
    </source>
</evidence>
<comment type="subcellular location">
    <subcellularLocation>
        <location evidence="1">Cell membrane</location>
        <topology evidence="1">Multi-pass membrane protein</topology>
    </subcellularLocation>
</comment>
<dbReference type="Pfam" id="PF02534">
    <property type="entry name" value="T4SS-DNA_transf"/>
    <property type="match status" value="1"/>
</dbReference>
<dbReference type="OrthoDB" id="9759295at2"/>
<dbReference type="KEGG" id="ptaw:DW352_03495"/>
<protein>
    <recommendedName>
        <fullName evidence="9">Type IV secretory system conjugative DNA transfer family protein</fullName>
    </recommendedName>
</protein>
<evidence type="ECO:0000256" key="5">
    <source>
        <dbReference type="ARBA" id="ARBA00022989"/>
    </source>
</evidence>
<dbReference type="InterPro" id="IPR027417">
    <property type="entry name" value="P-loop_NTPase"/>
</dbReference>
<proteinExistence type="inferred from homology"/>
<dbReference type="GO" id="GO:0005886">
    <property type="term" value="C:plasma membrane"/>
    <property type="evidence" value="ECO:0007669"/>
    <property type="project" value="UniProtKB-SubCell"/>
</dbReference>
<dbReference type="Proteomes" id="UP000254889">
    <property type="component" value="Chromosome"/>
</dbReference>
<dbReference type="InterPro" id="IPR003688">
    <property type="entry name" value="TraG/VirD4"/>
</dbReference>
<sequence length="659" mass="73544">MQDIPQEFVVVLVVGALLVVLLLLRQFAPPPAQLPPEVPPEEKAGPPKAELLAAVDAFHDNELNALEVAIAECDVAWRDFGEAKHAVQDKTQKGQVHVAIPVKGVNVGLAVGNAFNATVHRHLAARAIEGAVLRKTLRDLDDADRAILRLADILHVLGMIDRTRLRRIQAPIVWNGGRCIVSYAKNHSARDRSALDGGLRIFMSSNFGDAGTAHEHVQEVLRAALDEESPLDDTDRHILEKYLFAGSRWLSPSEAPRSSSPYALSLGAFEGTERRFEYDRRESLITIAPPGAGKSQAHVIPNLLSMRGPAVVLDIKTEAFKKTARWRKENVGSIFAFAPGLPNVTNHYNPLDGIQPGDDAWDDARKLADLLIVPINSDAYFENRGRDLLTTALLDVALHEPPELRNMGAVIDRLYLSDEEFENWLSSLRDSGVPMLRRQSNALRSMPRKQREAILDSARNHLECWQSPTLARITRHSDWHADMLRQQNATLYLCVKLEDLKKYAPVLRVILGQTIMALCRTEAEADVPLVTFFLDEFPRLGRMDVIEEGLDYARGHGVRFWMFCQNYGQLKSAYRNAEGILGNCAIRCYMDPDDDTAEELSRYLGERNGLIDGRKKPLAKAAELKGPEFSDKVIVFQRGKPPAKLVRRMAFERGLIAAE</sequence>
<comment type="similarity">
    <text evidence="2">Belongs to the VirD4/TraG family.</text>
</comment>
<organism evidence="7 8">
    <name type="scientific">Pseudolabrys taiwanensis</name>
    <dbReference type="NCBI Taxonomy" id="331696"/>
    <lineage>
        <taxon>Bacteria</taxon>
        <taxon>Pseudomonadati</taxon>
        <taxon>Pseudomonadota</taxon>
        <taxon>Alphaproteobacteria</taxon>
        <taxon>Hyphomicrobiales</taxon>
        <taxon>Xanthobacteraceae</taxon>
        <taxon>Pseudolabrys</taxon>
    </lineage>
</organism>
<keyword evidence="6" id="KW-0472">Membrane</keyword>
<reference evidence="7 8" key="1">
    <citation type="submission" date="2018-07" db="EMBL/GenBank/DDBJ databases">
        <authorList>
            <person name="Quirk P.G."/>
            <person name="Krulwich T.A."/>
        </authorList>
    </citation>
    <scope>NUCLEOTIDE SEQUENCE [LARGE SCALE GENOMIC DNA]</scope>
    <source>
        <strain evidence="7 8">CC-BB4</strain>
    </source>
</reference>
<evidence type="ECO:0000313" key="7">
    <source>
        <dbReference type="EMBL" id="AXK79663.1"/>
    </source>
</evidence>
<dbReference type="AlphaFoldDB" id="A0A345ZRW6"/>